<comment type="caution">
    <text evidence="2">The sequence shown here is derived from an EMBL/GenBank/DDBJ whole genome shotgun (WGS) entry which is preliminary data.</text>
</comment>
<dbReference type="AlphaFoldDB" id="A0A9N9UVU0"/>
<keyword evidence="3" id="KW-1185">Reference proteome</keyword>
<protein>
    <submittedName>
        <fullName evidence="2">Uncharacterized protein</fullName>
    </submittedName>
</protein>
<feature type="region of interest" description="Disordered" evidence="1">
    <location>
        <begin position="1"/>
        <end position="40"/>
    </location>
</feature>
<evidence type="ECO:0000256" key="1">
    <source>
        <dbReference type="SAM" id="MobiDB-lite"/>
    </source>
</evidence>
<evidence type="ECO:0000313" key="2">
    <source>
        <dbReference type="EMBL" id="CAH0000984.1"/>
    </source>
</evidence>
<feature type="region of interest" description="Disordered" evidence="1">
    <location>
        <begin position="228"/>
        <end position="249"/>
    </location>
</feature>
<gene>
    <name evidence="2" type="ORF">CBYS24578_00001197</name>
</gene>
<evidence type="ECO:0000313" key="3">
    <source>
        <dbReference type="Proteomes" id="UP000754883"/>
    </source>
</evidence>
<reference evidence="2 3" key="2">
    <citation type="submission" date="2021-10" db="EMBL/GenBank/DDBJ databases">
        <authorList>
            <person name="Piombo E."/>
        </authorList>
    </citation>
    <scope>NUCLEOTIDE SEQUENCE [LARGE SCALE GENOMIC DNA]</scope>
</reference>
<sequence length="355" mass="37033">MDPSPEAPRPASGSHSSQTPIAVVSKDGPDQASAGTTADPVIDTPHLARFEFSDAGTKILMVEWLPEAAPEAQTGEAATAAAATAVQDTTASTQGGAQVSWAGKSIFLPAKDTEAESTSSSSGDSPPRRRIFYLLPPAASIPQTVTITLPGKAPIELIPLPAIFPEGFLDAETGRGTRGVLHTIWAKKRVKQLEREMDFEMKTNPESVGLEMALKEKQWIIDTFLRPPVAHGSGPGTSPITPRSAGASGRLGEKLKGLRLATSPDDLTPSANTFITAGSQSQTLSPIGSDVAVSSFSSISRSVGQSTGAPMSLDAIARGDIGIPRPATGDAEEDLFALPMSPRSPEMKKSPFSIL</sequence>
<dbReference type="Proteomes" id="UP000754883">
    <property type="component" value="Unassembled WGS sequence"/>
</dbReference>
<organism evidence="2 3">
    <name type="scientific">Clonostachys byssicola</name>
    <dbReference type="NCBI Taxonomy" id="160290"/>
    <lineage>
        <taxon>Eukaryota</taxon>
        <taxon>Fungi</taxon>
        <taxon>Dikarya</taxon>
        <taxon>Ascomycota</taxon>
        <taxon>Pezizomycotina</taxon>
        <taxon>Sordariomycetes</taxon>
        <taxon>Hypocreomycetidae</taxon>
        <taxon>Hypocreales</taxon>
        <taxon>Bionectriaceae</taxon>
        <taxon>Clonostachys</taxon>
    </lineage>
</organism>
<proteinExistence type="predicted"/>
<reference evidence="3" key="1">
    <citation type="submission" date="2019-06" db="EMBL/GenBank/DDBJ databases">
        <authorList>
            <person name="Broberg M."/>
        </authorList>
    </citation>
    <scope>NUCLEOTIDE SEQUENCE [LARGE SCALE GENOMIC DNA]</scope>
</reference>
<dbReference type="OrthoDB" id="5344482at2759"/>
<name>A0A9N9UVU0_9HYPO</name>
<accession>A0A9N9UVU0</accession>
<dbReference type="EMBL" id="CABFNO020001560">
    <property type="protein sequence ID" value="CAH0000984.1"/>
    <property type="molecule type" value="Genomic_DNA"/>
</dbReference>